<dbReference type="Pfam" id="PF01488">
    <property type="entry name" value="Shikimate_DH"/>
    <property type="match status" value="1"/>
</dbReference>
<evidence type="ECO:0000256" key="15">
    <source>
        <dbReference type="ARBA" id="ARBA00022857"/>
    </source>
</evidence>
<dbReference type="InterPro" id="IPR056179">
    <property type="entry name" value="DHQS_C"/>
</dbReference>
<dbReference type="Gene3D" id="3.65.10.10">
    <property type="entry name" value="Enolpyruvate transferase domain"/>
    <property type="match status" value="2"/>
</dbReference>
<dbReference type="EMBL" id="CAJVPL010000963">
    <property type="protein sequence ID" value="CAG8543766.1"/>
    <property type="molecule type" value="Genomic_DNA"/>
</dbReference>
<evidence type="ECO:0000256" key="1">
    <source>
        <dbReference type="ARBA" id="ARBA00001947"/>
    </source>
</evidence>
<dbReference type="FunFam" id="3.40.50.1970:FF:000007">
    <property type="entry name" value="Pentafunctional AROM polypeptide"/>
    <property type="match status" value="1"/>
</dbReference>
<evidence type="ECO:0000256" key="10">
    <source>
        <dbReference type="ARBA" id="ARBA00022723"/>
    </source>
</evidence>
<comment type="similarity">
    <text evidence="5">In the N-terminal section; belongs to the shikimate kinase family.</text>
</comment>
<keyword evidence="29" id="KW-1185">Reference proteome</keyword>
<dbReference type="GO" id="GO:0009423">
    <property type="term" value="P:chorismate biosynthetic process"/>
    <property type="evidence" value="ECO:0007669"/>
    <property type="project" value="TreeGrafter"/>
</dbReference>
<organism evidence="28 29">
    <name type="scientific">Ambispora gerdemannii</name>
    <dbReference type="NCBI Taxonomy" id="144530"/>
    <lineage>
        <taxon>Eukaryota</taxon>
        <taxon>Fungi</taxon>
        <taxon>Fungi incertae sedis</taxon>
        <taxon>Mucoromycota</taxon>
        <taxon>Glomeromycotina</taxon>
        <taxon>Glomeromycetes</taxon>
        <taxon>Archaeosporales</taxon>
        <taxon>Ambisporaceae</taxon>
        <taxon>Ambispora</taxon>
    </lineage>
</organism>
<dbReference type="SUPFAM" id="SSF53223">
    <property type="entry name" value="Aminoacid dehydrogenase-like, N-terminal domain"/>
    <property type="match status" value="1"/>
</dbReference>
<dbReference type="GO" id="GO:0005737">
    <property type="term" value="C:cytoplasm"/>
    <property type="evidence" value="ECO:0007669"/>
    <property type="project" value="InterPro"/>
</dbReference>
<keyword evidence="18" id="KW-0456">Lyase</keyword>
<dbReference type="SUPFAM" id="SSF56796">
    <property type="entry name" value="Dehydroquinate synthase-like"/>
    <property type="match status" value="1"/>
</dbReference>
<keyword evidence="17" id="KW-0057">Aromatic amino acid biosynthesis</keyword>
<feature type="non-terminal residue" evidence="28">
    <location>
        <position position="1583"/>
    </location>
</feature>
<dbReference type="CDD" id="cd00464">
    <property type="entry name" value="SK"/>
    <property type="match status" value="1"/>
</dbReference>
<dbReference type="GO" id="GO:0005524">
    <property type="term" value="F:ATP binding"/>
    <property type="evidence" value="ECO:0007669"/>
    <property type="project" value="UniProtKB-KW"/>
</dbReference>
<dbReference type="CDD" id="cd00502">
    <property type="entry name" value="DHQase_I"/>
    <property type="match status" value="1"/>
</dbReference>
<dbReference type="Proteomes" id="UP000789831">
    <property type="component" value="Unassembled WGS sequence"/>
</dbReference>
<evidence type="ECO:0000256" key="5">
    <source>
        <dbReference type="ARBA" id="ARBA00009349"/>
    </source>
</evidence>
<dbReference type="InterPro" id="IPR030960">
    <property type="entry name" value="DHQS/DOIS_N"/>
</dbReference>
<dbReference type="InterPro" id="IPR013708">
    <property type="entry name" value="Shikimate_DH-bd_N"/>
</dbReference>
<feature type="domain" description="Enolpyruvate transferase" evidence="22">
    <location>
        <begin position="435"/>
        <end position="861"/>
    </location>
</feature>
<dbReference type="InterPro" id="IPR013792">
    <property type="entry name" value="RNA3'P_cycl/enolpyr_Trfase_a/b"/>
</dbReference>
<dbReference type="Gene3D" id="3.40.50.300">
    <property type="entry name" value="P-loop containing nucleotide triphosphate hydrolases"/>
    <property type="match status" value="1"/>
</dbReference>
<dbReference type="Gene3D" id="3.40.50.720">
    <property type="entry name" value="NAD(P)-binding Rossmann-like Domain"/>
    <property type="match status" value="1"/>
</dbReference>
<dbReference type="PRINTS" id="PR01100">
    <property type="entry name" value="SHIKIMTKNASE"/>
</dbReference>
<dbReference type="InterPro" id="IPR036968">
    <property type="entry name" value="Enolpyruvate_Tfrase_sf"/>
</dbReference>
<evidence type="ECO:0000256" key="19">
    <source>
        <dbReference type="ARBA" id="ARBA00023268"/>
    </source>
</evidence>
<keyword evidence="9" id="KW-0808">Transferase</keyword>
<dbReference type="Pfam" id="PF01761">
    <property type="entry name" value="DHQ_synthase"/>
    <property type="match status" value="1"/>
</dbReference>
<protein>
    <submittedName>
        <fullName evidence="28">7219_t:CDS:1</fullName>
    </submittedName>
</protein>
<comment type="catalytic activity">
    <reaction evidence="20">
        <text>3-phosphoshikimate + phosphoenolpyruvate = 5-O-(1-carboxyvinyl)-3-phosphoshikimate + phosphate</text>
        <dbReference type="Rhea" id="RHEA:21256"/>
        <dbReference type="ChEBI" id="CHEBI:43474"/>
        <dbReference type="ChEBI" id="CHEBI:57701"/>
        <dbReference type="ChEBI" id="CHEBI:58702"/>
        <dbReference type="ChEBI" id="CHEBI:145989"/>
        <dbReference type="EC" id="2.5.1.19"/>
    </reaction>
    <physiologicalReaction direction="left-to-right" evidence="20">
        <dbReference type="Rhea" id="RHEA:21257"/>
    </physiologicalReaction>
</comment>
<evidence type="ECO:0000256" key="17">
    <source>
        <dbReference type="ARBA" id="ARBA00023141"/>
    </source>
</evidence>
<gene>
    <name evidence="28" type="ORF">AGERDE_LOCUS6317</name>
</gene>
<dbReference type="InterPro" id="IPR010110">
    <property type="entry name" value="Shikimate_DH_AroM-type"/>
</dbReference>
<evidence type="ECO:0000256" key="14">
    <source>
        <dbReference type="ARBA" id="ARBA00022840"/>
    </source>
</evidence>
<evidence type="ECO:0000256" key="20">
    <source>
        <dbReference type="ARBA" id="ARBA00044633"/>
    </source>
</evidence>
<dbReference type="CDD" id="cd08195">
    <property type="entry name" value="DHQS"/>
    <property type="match status" value="1"/>
</dbReference>
<dbReference type="NCBIfam" id="TIGR01356">
    <property type="entry name" value="aroA"/>
    <property type="match status" value="1"/>
</dbReference>
<dbReference type="InterPro" id="IPR001381">
    <property type="entry name" value="DHquinase_I"/>
</dbReference>
<dbReference type="HAMAP" id="MF_00109">
    <property type="entry name" value="Shikimate_kinase"/>
    <property type="match status" value="1"/>
</dbReference>
<keyword evidence="8" id="KW-0028">Amino-acid biosynthesis</keyword>
<dbReference type="NCBIfam" id="TIGR01357">
    <property type="entry name" value="aroB"/>
    <property type="match status" value="1"/>
</dbReference>
<dbReference type="GO" id="GO:0004764">
    <property type="term" value="F:shikimate 3-dehydrogenase (NADP+) activity"/>
    <property type="evidence" value="ECO:0007669"/>
    <property type="project" value="InterPro"/>
</dbReference>
<evidence type="ECO:0000256" key="3">
    <source>
        <dbReference type="ARBA" id="ARBA00004842"/>
    </source>
</evidence>
<keyword evidence="7" id="KW-0963">Cytoplasm</keyword>
<dbReference type="SUPFAM" id="SSF52540">
    <property type="entry name" value="P-loop containing nucleoside triphosphate hydrolases"/>
    <property type="match status" value="1"/>
</dbReference>
<dbReference type="InterPro" id="IPR013785">
    <property type="entry name" value="Aldolase_TIM"/>
</dbReference>
<dbReference type="PROSITE" id="PS00104">
    <property type="entry name" value="EPSP_SYNTHASE_1"/>
    <property type="match status" value="1"/>
</dbReference>
<dbReference type="GO" id="GO:0046872">
    <property type="term" value="F:metal ion binding"/>
    <property type="evidence" value="ECO:0007669"/>
    <property type="project" value="UniProtKB-KW"/>
</dbReference>
<reference evidence="28" key="1">
    <citation type="submission" date="2021-06" db="EMBL/GenBank/DDBJ databases">
        <authorList>
            <person name="Kallberg Y."/>
            <person name="Tangrot J."/>
            <person name="Rosling A."/>
        </authorList>
    </citation>
    <scope>NUCLEOTIDE SEQUENCE</scope>
    <source>
        <strain evidence="28">MT106</strain>
    </source>
</reference>
<dbReference type="Pfam" id="PF24621">
    <property type="entry name" value="DHQS_C"/>
    <property type="match status" value="1"/>
</dbReference>
<evidence type="ECO:0000256" key="16">
    <source>
        <dbReference type="ARBA" id="ARBA00023002"/>
    </source>
</evidence>
<dbReference type="InterPro" id="IPR001986">
    <property type="entry name" value="Enolpyruvate_Tfrase_dom"/>
</dbReference>
<evidence type="ECO:0000259" key="27">
    <source>
        <dbReference type="Pfam" id="PF24621"/>
    </source>
</evidence>
<evidence type="ECO:0000259" key="24">
    <source>
        <dbReference type="Pfam" id="PF01761"/>
    </source>
</evidence>
<keyword evidence="11" id="KW-0547">Nucleotide-binding</keyword>
<dbReference type="InterPro" id="IPR000623">
    <property type="entry name" value="Shikimate_kinase/TSH1"/>
</dbReference>
<dbReference type="Pfam" id="PF08501">
    <property type="entry name" value="Shikimate_dh_N"/>
    <property type="match status" value="1"/>
</dbReference>
<evidence type="ECO:0000256" key="6">
    <source>
        <dbReference type="ARBA" id="ARBA00009948"/>
    </source>
</evidence>
<dbReference type="PANTHER" id="PTHR21090">
    <property type="entry name" value="AROM/DEHYDROQUINATE SYNTHASE"/>
    <property type="match status" value="1"/>
</dbReference>
<feature type="domain" description="3-dehydroquinate synthase C-terminal" evidence="27">
    <location>
        <begin position="211"/>
        <end position="383"/>
    </location>
</feature>
<keyword evidence="19" id="KW-0511">Multifunctional enzyme</keyword>
<dbReference type="CDD" id="cd01556">
    <property type="entry name" value="EPSP_synthase"/>
    <property type="match status" value="1"/>
</dbReference>
<dbReference type="InterPro" id="IPR036291">
    <property type="entry name" value="NAD(P)-bd_dom_sf"/>
</dbReference>
<dbReference type="InterPro" id="IPR023000">
    <property type="entry name" value="Shikimate_kinase_CS"/>
</dbReference>
<comment type="cofactor">
    <cofactor evidence="1">
        <name>Zn(2+)</name>
        <dbReference type="ChEBI" id="CHEBI:29105"/>
    </cofactor>
</comment>
<comment type="pathway">
    <text evidence="2">Metabolic intermediate biosynthesis; chorismate biosynthesis; chorismate from D-erythrose 4-phosphate and phosphoenolpyruvate: step 6/7.</text>
</comment>
<evidence type="ECO:0000256" key="12">
    <source>
        <dbReference type="ARBA" id="ARBA00022777"/>
    </source>
</evidence>
<dbReference type="HAMAP" id="MF_03143">
    <property type="entry name" value="Pentafunct_AroM"/>
    <property type="match status" value="1"/>
</dbReference>
<dbReference type="NCBIfam" id="TIGR01093">
    <property type="entry name" value="aroD"/>
    <property type="match status" value="1"/>
</dbReference>
<keyword evidence="15" id="KW-0521">NADP</keyword>
<evidence type="ECO:0000256" key="7">
    <source>
        <dbReference type="ARBA" id="ARBA00022490"/>
    </source>
</evidence>
<evidence type="ECO:0000256" key="2">
    <source>
        <dbReference type="ARBA" id="ARBA00004811"/>
    </source>
</evidence>
<dbReference type="HAMAP" id="MF_00210">
    <property type="entry name" value="EPSP_synth"/>
    <property type="match status" value="1"/>
</dbReference>
<keyword evidence="14" id="KW-0067">ATP-binding</keyword>
<dbReference type="GO" id="GO:0008652">
    <property type="term" value="P:amino acid biosynthetic process"/>
    <property type="evidence" value="ECO:0007669"/>
    <property type="project" value="UniProtKB-KW"/>
</dbReference>
<evidence type="ECO:0000256" key="9">
    <source>
        <dbReference type="ARBA" id="ARBA00022679"/>
    </source>
</evidence>
<feature type="domain" description="Quinate/shikimate 5-dehydrogenase/glutamyl-tRNA reductase" evidence="23">
    <location>
        <begin position="1428"/>
        <end position="1499"/>
    </location>
</feature>
<evidence type="ECO:0000259" key="23">
    <source>
        <dbReference type="Pfam" id="PF01488"/>
    </source>
</evidence>
<dbReference type="InterPro" id="IPR041121">
    <property type="entry name" value="SDH_C"/>
</dbReference>
<feature type="domain" description="SDH C-terminal" evidence="26">
    <location>
        <begin position="1547"/>
        <end position="1577"/>
    </location>
</feature>
<dbReference type="InterPro" id="IPR046346">
    <property type="entry name" value="Aminoacid_DH-like_N_sf"/>
</dbReference>
<comment type="catalytic activity">
    <reaction evidence="21">
        <text>shikimate + ATP = 3-phosphoshikimate + ADP + H(+)</text>
        <dbReference type="Rhea" id="RHEA:13121"/>
        <dbReference type="ChEBI" id="CHEBI:15378"/>
        <dbReference type="ChEBI" id="CHEBI:30616"/>
        <dbReference type="ChEBI" id="CHEBI:36208"/>
        <dbReference type="ChEBI" id="CHEBI:145989"/>
        <dbReference type="ChEBI" id="CHEBI:456216"/>
        <dbReference type="EC" id="2.7.1.71"/>
    </reaction>
</comment>
<comment type="caution">
    <text evidence="28">The sequence shown here is derived from an EMBL/GenBank/DDBJ whole genome shotgun (WGS) entry which is preliminary data.</text>
</comment>
<evidence type="ECO:0000256" key="4">
    <source>
        <dbReference type="ARBA" id="ARBA00006477"/>
    </source>
</evidence>
<dbReference type="Pfam" id="PF00275">
    <property type="entry name" value="EPSP_synthase"/>
    <property type="match status" value="1"/>
</dbReference>
<dbReference type="Pfam" id="PF18317">
    <property type="entry name" value="SDH_C"/>
    <property type="match status" value="1"/>
</dbReference>
<dbReference type="CDD" id="cd01065">
    <property type="entry name" value="NAD_bind_Shikimate_DH"/>
    <property type="match status" value="1"/>
</dbReference>
<feature type="domain" description="3-dehydroquinate synthase N-terminal" evidence="24">
    <location>
        <begin position="97"/>
        <end position="209"/>
    </location>
</feature>
<dbReference type="GO" id="GO:0003856">
    <property type="term" value="F:3-dehydroquinate synthase activity"/>
    <property type="evidence" value="ECO:0007669"/>
    <property type="project" value="InterPro"/>
</dbReference>
<evidence type="ECO:0000256" key="8">
    <source>
        <dbReference type="ARBA" id="ARBA00022605"/>
    </source>
</evidence>
<dbReference type="InterPro" id="IPR008289">
    <property type="entry name" value="Pentafunct_AroM"/>
</dbReference>
<dbReference type="InterPro" id="IPR023193">
    <property type="entry name" value="EPSP_synthase_CS"/>
</dbReference>
<dbReference type="Gene3D" id="3.20.20.70">
    <property type="entry name" value="Aldolase class I"/>
    <property type="match status" value="1"/>
</dbReference>
<comment type="similarity">
    <text evidence="6">Belongs to the EPSP synthase family.</text>
</comment>
<evidence type="ECO:0000259" key="22">
    <source>
        <dbReference type="Pfam" id="PF00275"/>
    </source>
</evidence>
<evidence type="ECO:0000313" key="28">
    <source>
        <dbReference type="EMBL" id="CAG8543766.1"/>
    </source>
</evidence>
<dbReference type="GO" id="GO:0003866">
    <property type="term" value="F:3-phosphoshikimate 1-carboxyvinyltransferase activity"/>
    <property type="evidence" value="ECO:0007669"/>
    <property type="project" value="UniProtKB-EC"/>
</dbReference>
<comment type="pathway">
    <text evidence="3">Metabolic intermediate biosynthesis; chorismate biosynthesis; chorismate from D-erythrose 4-phosphate and phosphoenolpyruvate: step 5/7.</text>
</comment>
<dbReference type="SUPFAM" id="SSF51735">
    <property type="entry name" value="NAD(P)-binding Rossmann-fold domains"/>
    <property type="match status" value="1"/>
</dbReference>
<dbReference type="NCBIfam" id="TIGR01809">
    <property type="entry name" value="Shik-DH-AROM"/>
    <property type="match status" value="1"/>
</dbReference>
<dbReference type="PANTHER" id="PTHR21090:SF5">
    <property type="entry name" value="PENTAFUNCTIONAL AROM POLYPEPTIDE"/>
    <property type="match status" value="1"/>
</dbReference>
<dbReference type="GO" id="GO:0009073">
    <property type="term" value="P:aromatic amino acid family biosynthetic process"/>
    <property type="evidence" value="ECO:0007669"/>
    <property type="project" value="UniProtKB-KW"/>
</dbReference>
<dbReference type="InterPro" id="IPR006264">
    <property type="entry name" value="EPSP_synthase"/>
</dbReference>
<dbReference type="PROSITE" id="PS01128">
    <property type="entry name" value="SHIKIMATE_KINASE"/>
    <property type="match status" value="1"/>
</dbReference>
<dbReference type="FunFam" id="3.20.20.70:FF:000135">
    <property type="entry name" value="Pentafunctional AROM polypeptide"/>
    <property type="match status" value="1"/>
</dbReference>
<sequence>GNTEMGSIKTQNLSSIPPPDPDVVKVSILGTESIISGFHLTDYMFREIIREIPSSTYVLITDENLAPIYLSKITARFSAIATESSFGSTVSSRLITYIIPPGEQSKSRAIKAQIEDFLFDQACTRDTCILAMGGGVIGDLVGFVAATFMRGVPYVQIPTTLLAMVDSSIGGKTAIDVTHGKNLIGAFWQPKKIYIDLCFLKTLPEREFINGMAEVIKTAAVNSEKDFVNLENGVKAIRGALNLFFRFEFIGATIATRTESQSMLLSVILASAQFKAYIVTNDEREGGLRGLLNFGHTIGHAIEAILTPEMLHGECISIGIVKEAEIARNLGYLNQVVVGRLTRCLQSYGLPISLEEKKVINLVGNKYCSVDRVMKILKLDKKNQGDKKRIVMLTGIGKTLEQKATVVSDEIIHKVLSPAVKVIPSTPIQNVALSTLGSKSISNRALILAALGEGNCRLKGLLHSDDTQVMLTALQKLGAAQFEWEDNGDTLVVIGGGGEGIKVPDSEIYLGNAGTASRFVTTVCTLVDHKSITETKTATILTGNDRMKQRPIAPLVTTLLENGSEIHYLEKEGSLPLEIKPSIGRFRGGSINLAASVSSQYVSSILMCAPHASQTVILTLTGGEVISQQYIDMTIAMMSSFGIQVDRLEGDVYRIQRGRYKNPEVYIIESDASSATYPLAIAAITGTTCTITNIGSNSLQGDSEFAVKVLVTMGCKVSQTSISTTVQGPPLGTLQSLPEIDMESMTDAFLTASVLAAVATKNTKTGDNITRIVGVANQRLKECNRIAAMVHELSKFGIEAFELPDGLEIHGKPIQSLKAPIEGVKCYDDHRIAMSFSVLSCVVPGGTVIREKKCVEKTWPTGKTILGKVAAKTLNRQFIDMDHHFETTFKIALTEFVEKEGWEAFRAKETELLSSLLENNGFGYIISCGGGIIETENSREILQKYINEKNGIVVHLVRDIDEVEKYLGQDKTRPVYGETVRDAWKRREQWYRQCANYEFVVATNTTVAYQNEQVIDGSTINNVNNDNQKDFDAEWLKVKRDFFRFLNFITGKETNHVDFDKIEKTFFVSLTFPDVRSALPKIEVLTNGADGIEIRIDLLSSSSLIYVGQQLALLRRYSALPIIFTVRSIEQGGKFPNNAEDKMFELLQHAIKWGCEYIDVEITSSSQKIENLLRLKANSKTIASWHDRIGKMKWNGNDIKEKYRLADKYGDVIKLIGIANAISDNFQLVEFVQSREQNNQKKPIIAINMGAKGQLSRILNKAFTPVTHPVLPTKAAPGQLSIAEIHEGLHLIGLLPKKKFYIFGTPISHSLSPTLHNTGFEMFGFPYHYNLFETENIVDVKPVIEDSEFGGASVTIPYKVDVIPLLDELSEHVKIIGAVNTIIVKELDKETSASTKKRILYGENTDWLGIFFCIKRINDKNTSPIDSKSSALIIGAGGTSRAAIYAIHKLGIPKIYLYNRTHKKATDLISEFPSSYGLTAIQSLSDRLLTSPQIIVSTIPAENDLEFPNEIFAFGKHGIVVELPYKPRRTRLLEKAEHEHGWIGVEGVQVLIEQGIWQFELWTGRRAPRDSMTQKVLEKVTNF</sequence>
<dbReference type="GO" id="GO:0004765">
    <property type="term" value="F:shikimate kinase activity"/>
    <property type="evidence" value="ECO:0007669"/>
    <property type="project" value="UniProtKB-EC"/>
</dbReference>
<evidence type="ECO:0000256" key="18">
    <source>
        <dbReference type="ARBA" id="ARBA00023239"/>
    </source>
</evidence>
<evidence type="ECO:0000259" key="26">
    <source>
        <dbReference type="Pfam" id="PF18317"/>
    </source>
</evidence>
<evidence type="ECO:0000256" key="13">
    <source>
        <dbReference type="ARBA" id="ARBA00022833"/>
    </source>
</evidence>
<dbReference type="Gene3D" id="1.20.1090.10">
    <property type="entry name" value="Dehydroquinate synthase-like - alpha domain"/>
    <property type="match status" value="1"/>
</dbReference>
<accession>A0A9N9FL07</accession>
<evidence type="ECO:0000313" key="29">
    <source>
        <dbReference type="Proteomes" id="UP000789831"/>
    </source>
</evidence>
<comment type="similarity">
    <text evidence="4">In the 2nd section; belongs to the type-I 3-dehydroquinase family.</text>
</comment>
<dbReference type="SUPFAM" id="SSF55205">
    <property type="entry name" value="EPT/RTPC-like"/>
    <property type="match status" value="1"/>
</dbReference>
<evidence type="ECO:0000256" key="11">
    <source>
        <dbReference type="ARBA" id="ARBA00022741"/>
    </source>
</evidence>
<feature type="domain" description="Shikimate dehydrogenase substrate binding N-terminal" evidence="25">
    <location>
        <begin position="1302"/>
        <end position="1382"/>
    </location>
</feature>
<keyword evidence="12" id="KW-0418">Kinase</keyword>
<dbReference type="InterPro" id="IPR027417">
    <property type="entry name" value="P-loop_NTPase"/>
</dbReference>
<dbReference type="FunFam" id="3.65.10.10:FF:000007">
    <property type="entry name" value="Pentafunctional AROM polypeptide"/>
    <property type="match status" value="1"/>
</dbReference>
<proteinExistence type="inferred from homology"/>
<dbReference type="InterPro" id="IPR016037">
    <property type="entry name" value="DHQ_synth_AroB"/>
</dbReference>
<evidence type="ECO:0000259" key="25">
    <source>
        <dbReference type="Pfam" id="PF08501"/>
    </source>
</evidence>
<dbReference type="OrthoDB" id="197068at2759"/>
<dbReference type="GO" id="GO:0003855">
    <property type="term" value="F:3-dehydroquinate dehydratase activity"/>
    <property type="evidence" value="ECO:0007669"/>
    <property type="project" value="InterPro"/>
</dbReference>
<dbReference type="PROSITE" id="PS00885">
    <property type="entry name" value="EPSP_SYNTHASE_2"/>
    <property type="match status" value="1"/>
</dbReference>
<dbReference type="Gene3D" id="3.40.50.1970">
    <property type="match status" value="1"/>
</dbReference>
<name>A0A9N9FL07_9GLOM</name>
<dbReference type="PIRSF" id="PIRSF000514">
    <property type="entry name" value="Pentafunct_AroM"/>
    <property type="match status" value="1"/>
</dbReference>
<keyword evidence="10" id="KW-0479">Metal-binding</keyword>
<dbReference type="Pfam" id="PF01487">
    <property type="entry name" value="DHquinase_I"/>
    <property type="match status" value="1"/>
</dbReference>
<keyword evidence="13" id="KW-0862">Zinc</keyword>
<dbReference type="SUPFAM" id="SSF51569">
    <property type="entry name" value="Aldolase"/>
    <property type="match status" value="1"/>
</dbReference>
<keyword evidence="16" id="KW-0560">Oxidoreductase</keyword>
<dbReference type="InterPro" id="IPR006151">
    <property type="entry name" value="Shikm_DH/Glu-tRNA_Rdtase"/>
</dbReference>
<evidence type="ECO:0000256" key="21">
    <source>
        <dbReference type="ARBA" id="ARBA00048567"/>
    </source>
</evidence>
<dbReference type="Gene3D" id="3.40.50.10860">
    <property type="entry name" value="Leucine Dehydrogenase, chain A, domain 1"/>
    <property type="match status" value="1"/>
</dbReference>